<reference evidence="3" key="1">
    <citation type="submission" date="2020-03" db="EMBL/GenBank/DDBJ databases">
        <title>The deep terrestrial virosphere.</title>
        <authorList>
            <person name="Holmfeldt K."/>
            <person name="Nilsson E."/>
            <person name="Simone D."/>
            <person name="Lopez-Fernandez M."/>
            <person name="Wu X."/>
            <person name="de Brujin I."/>
            <person name="Lundin D."/>
            <person name="Andersson A."/>
            <person name="Bertilsson S."/>
            <person name="Dopson M."/>
        </authorList>
    </citation>
    <scope>NUCLEOTIDE SEQUENCE</scope>
    <source>
        <strain evidence="3">MM415A00400</strain>
        <strain evidence="2">MM415B01011</strain>
    </source>
</reference>
<accession>A0A6M3KLR3</accession>
<dbReference type="EMBL" id="MT141427">
    <property type="protein sequence ID" value="QJA60998.1"/>
    <property type="molecule type" value="Genomic_DNA"/>
</dbReference>
<name>A0A6M3KLR3_9ZZZZ</name>
<evidence type="ECO:0000313" key="2">
    <source>
        <dbReference type="EMBL" id="QJA60998.1"/>
    </source>
</evidence>
<sequence>MPWDIKRDDGKYLVVESDTGKIVGTHDTEEDARKQLAALNINVRHSILLAFEPFATMEYGKPIKLLPMGTFYRGKRVLDLTRDRLQAMLDNFKRGLPRYRVGINLNHKEETGKVGDILDLGLLEDGLYATRYELSDRGRTAVEEEGYDAASAEVVWSLNGSTYQDPETGKEYDNVLVGAALTPRPFFGHKHVALFSADADAEVYDGGDVEEFKGGYLVVEEDGTEHLPVIGDDGKPDRRLMGAAWAALHGGYRGNKYEGPKKQEAIRKLKALYKRLGATPPGEGESSDKEAAMAEDVQKAEEFAAKLQEKDAEIERLTAEAAAAAEKLTAASEKLTVVEAERAAEKRSKRVEELKAEALAYESISLDTDRYVASILSLEEKAPDEASWVKEQFAALDKIAKAAGVTREIGSDREGEDQPPAEQFITLVSAMVTEKFGGDQSKWSEAMAVVGASHPQLAEAYAAAVR</sequence>
<protein>
    <submittedName>
        <fullName evidence="3">Uncharacterized protein</fullName>
    </submittedName>
</protein>
<keyword evidence="1" id="KW-0175">Coiled coil</keyword>
<evidence type="ECO:0000256" key="1">
    <source>
        <dbReference type="SAM" id="Coils"/>
    </source>
</evidence>
<evidence type="ECO:0000313" key="3">
    <source>
        <dbReference type="EMBL" id="QJA82544.1"/>
    </source>
</evidence>
<dbReference type="AlphaFoldDB" id="A0A6M3KLR3"/>
<feature type="coiled-coil region" evidence="1">
    <location>
        <begin position="300"/>
        <end position="357"/>
    </location>
</feature>
<dbReference type="EMBL" id="MT142490">
    <property type="protein sequence ID" value="QJA82544.1"/>
    <property type="molecule type" value="Genomic_DNA"/>
</dbReference>
<organism evidence="3">
    <name type="scientific">viral metagenome</name>
    <dbReference type="NCBI Taxonomy" id="1070528"/>
    <lineage>
        <taxon>unclassified sequences</taxon>
        <taxon>metagenomes</taxon>
        <taxon>organismal metagenomes</taxon>
    </lineage>
</organism>
<proteinExistence type="predicted"/>
<gene>
    <name evidence="3" type="ORF">MM415A00400_0017</name>
    <name evidence="2" type="ORF">MM415B01011_0033</name>
</gene>